<accession>A0A0E9MR67</accession>
<dbReference type="STRING" id="1219043.SCH01S_40_00110"/>
<dbReference type="Pfam" id="PF08818">
    <property type="entry name" value="DUF1801"/>
    <property type="match status" value="1"/>
</dbReference>
<evidence type="ECO:0000313" key="2">
    <source>
        <dbReference type="EMBL" id="GAO39916.1"/>
    </source>
</evidence>
<dbReference type="AlphaFoldDB" id="A0A0E9MR67"/>
<dbReference type="OrthoDB" id="214150at2"/>
<sequence>MATTDPRVDAYVDMAAAFAQPILSHLRAAVHRACPDAEETLRWNMPSFSYKGQILCQMAAFKEHATFGFWRSTDVTGTPEAASAMGQFGRLTSVTDLPDDAALDALIRKAAALIDSGSKAPRPPKHPKPPLDMPGDLGVALGANPAAQATYDGFPPGQKREYLEWIAEAKRPETRMKRIGQAVEWMAEGKRRNWKYETC</sequence>
<reference evidence="2 3" key="1">
    <citation type="submission" date="2015-04" db="EMBL/GenBank/DDBJ databases">
        <title>Whole genome shotgun sequence of Sphingomonas changbaiensis NBRC 104936.</title>
        <authorList>
            <person name="Katano-Makiyama Y."/>
            <person name="Hosoyama A."/>
            <person name="Hashimoto M."/>
            <person name="Noguchi M."/>
            <person name="Tsuchikane K."/>
            <person name="Ohji S."/>
            <person name="Yamazoe A."/>
            <person name="Ichikawa N."/>
            <person name="Kimura A."/>
            <person name="Fujita N."/>
        </authorList>
    </citation>
    <scope>NUCLEOTIDE SEQUENCE [LARGE SCALE GENOMIC DNA]</scope>
    <source>
        <strain evidence="2 3">NBRC 104936</strain>
    </source>
</reference>
<dbReference type="EMBL" id="BBWU01000040">
    <property type="protein sequence ID" value="GAO39916.1"/>
    <property type="molecule type" value="Genomic_DNA"/>
</dbReference>
<dbReference type="Gene3D" id="3.90.1150.200">
    <property type="match status" value="1"/>
</dbReference>
<dbReference type="Proteomes" id="UP000033202">
    <property type="component" value="Unassembled WGS sequence"/>
</dbReference>
<protein>
    <recommendedName>
        <fullName evidence="1">YdhG-like domain-containing protein</fullName>
    </recommendedName>
</protein>
<name>A0A0E9MR67_9SPHN</name>
<keyword evidence="3" id="KW-1185">Reference proteome</keyword>
<dbReference type="Pfam" id="PF13376">
    <property type="entry name" value="OmdA"/>
    <property type="match status" value="1"/>
</dbReference>
<comment type="caution">
    <text evidence="2">The sequence shown here is derived from an EMBL/GenBank/DDBJ whole genome shotgun (WGS) entry which is preliminary data.</text>
</comment>
<dbReference type="SUPFAM" id="SSF159888">
    <property type="entry name" value="YdhG-like"/>
    <property type="match status" value="1"/>
</dbReference>
<dbReference type="RefSeq" id="WP_046348732.1">
    <property type="nucleotide sequence ID" value="NZ_BBWU01000040.1"/>
</dbReference>
<dbReference type="InterPro" id="IPR014922">
    <property type="entry name" value="YdhG-like"/>
</dbReference>
<organism evidence="2 3">
    <name type="scientific">Sphingomonas changbaiensis NBRC 104936</name>
    <dbReference type="NCBI Taxonomy" id="1219043"/>
    <lineage>
        <taxon>Bacteria</taxon>
        <taxon>Pseudomonadati</taxon>
        <taxon>Pseudomonadota</taxon>
        <taxon>Alphaproteobacteria</taxon>
        <taxon>Sphingomonadales</taxon>
        <taxon>Sphingomonadaceae</taxon>
        <taxon>Sphingomonas</taxon>
    </lineage>
</organism>
<evidence type="ECO:0000259" key="1">
    <source>
        <dbReference type="Pfam" id="PF08818"/>
    </source>
</evidence>
<evidence type="ECO:0000313" key="3">
    <source>
        <dbReference type="Proteomes" id="UP000033202"/>
    </source>
</evidence>
<feature type="domain" description="YdhG-like" evidence="1">
    <location>
        <begin position="20"/>
        <end position="110"/>
    </location>
</feature>
<proteinExistence type="predicted"/>
<gene>
    <name evidence="2" type="ORF">SCH01S_40_00110</name>
</gene>